<dbReference type="InterPro" id="IPR000742">
    <property type="entry name" value="EGF"/>
</dbReference>
<evidence type="ECO:0000313" key="5">
    <source>
        <dbReference type="Proteomes" id="UP000683925"/>
    </source>
</evidence>
<keyword evidence="1" id="KW-0863">Zinc-finger</keyword>
<evidence type="ECO:0000256" key="2">
    <source>
        <dbReference type="SAM" id="Phobius"/>
    </source>
</evidence>
<keyword evidence="2" id="KW-0812">Transmembrane</keyword>
<keyword evidence="1" id="KW-0479">Metal-binding</keyword>
<feature type="transmembrane region" description="Helical" evidence="2">
    <location>
        <begin position="359"/>
        <end position="383"/>
    </location>
</feature>
<keyword evidence="1" id="KW-0862">Zinc</keyword>
<organism evidence="4 5">
    <name type="scientific">Paramecium octaurelia</name>
    <dbReference type="NCBI Taxonomy" id="43137"/>
    <lineage>
        <taxon>Eukaryota</taxon>
        <taxon>Sar</taxon>
        <taxon>Alveolata</taxon>
        <taxon>Ciliophora</taxon>
        <taxon>Intramacronucleata</taxon>
        <taxon>Oligohymenophorea</taxon>
        <taxon>Peniculida</taxon>
        <taxon>Parameciidae</taxon>
        <taxon>Paramecium</taxon>
    </lineage>
</organism>
<evidence type="ECO:0000256" key="1">
    <source>
        <dbReference type="PROSITE-ProRule" id="PRU00175"/>
    </source>
</evidence>
<comment type="caution">
    <text evidence="4">The sequence shown here is derived from an EMBL/GenBank/DDBJ whole genome shotgun (WGS) entry which is preliminary data.</text>
</comment>
<sequence length="540" mass="62474">MLNNSLGKQETFKEMNLIFLFKQILCSQISENENSVISRTNQGDLFLINLKLLKFLIIEYFKLLNFLQMLILIIFCLLDACLSQKRDQKYFEVMGLQNFDFKDIIPQNLSDKQKLTLSLTYKDGEVPILIICEDQPQNNTLTNYETIQDYNCISDTNAYEQKSEIQSISLTKNVKSLAFQKHFNIYQIENQNMFVGAYSKSQSTYLMSAIIQQLYNCGKDCKNGGSCFYGICECVEGTFGDDCSITAIDINDQVKLSPDKLYYLSLSSIGTTFQRILSNQIPLKQKCYAEKPFIEEGSLLITNLLQLNYDQIYNCRNLTKALQNEVKIKQDAYFTFKIYSQYDVNILINNNQDDGLQNIMMMIFIPLSVIFFLLFVCCCVKIYRKKLELHQINKKIDKDAETSFLNIYLPTLKYSQAKDILQEDINEQESYCSICLEIFTLENDVKMAYCKHIYHSQCLQLWMKKIKICPLCRAPLDEKTLASMIPLKSQTLIDQISSKSQLGNNKQNIISLNSLSRLNGPNTQNAFQHLNYQRSLVLVE</sequence>
<dbReference type="OrthoDB" id="9984778at2759"/>
<accession>A0A8S1SKP2</accession>
<dbReference type="PROSITE" id="PS50089">
    <property type="entry name" value="ZF_RING_2"/>
    <property type="match status" value="1"/>
</dbReference>
<keyword evidence="5" id="KW-1185">Reference proteome</keyword>
<evidence type="ECO:0000259" key="3">
    <source>
        <dbReference type="PROSITE" id="PS50089"/>
    </source>
</evidence>
<protein>
    <recommendedName>
        <fullName evidence="3">RING-type domain-containing protein</fullName>
    </recommendedName>
</protein>
<dbReference type="InterPro" id="IPR053070">
    <property type="entry name" value="RING-type_E3_ubiquitin-ligase"/>
</dbReference>
<proteinExistence type="predicted"/>
<feature type="domain" description="RING-type" evidence="3">
    <location>
        <begin position="432"/>
        <end position="473"/>
    </location>
</feature>
<reference evidence="4" key="1">
    <citation type="submission" date="2021-01" db="EMBL/GenBank/DDBJ databases">
        <authorList>
            <consortium name="Genoscope - CEA"/>
            <person name="William W."/>
        </authorList>
    </citation>
    <scope>NUCLEOTIDE SEQUENCE</scope>
</reference>
<dbReference type="AlphaFoldDB" id="A0A8S1SKP2"/>
<dbReference type="Pfam" id="PF13639">
    <property type="entry name" value="zf-RING_2"/>
    <property type="match status" value="1"/>
</dbReference>
<dbReference type="PANTHER" id="PTHR47035">
    <property type="entry name" value="OS11G0150450 PROTEIN"/>
    <property type="match status" value="1"/>
</dbReference>
<name>A0A8S1SKP2_PAROT</name>
<dbReference type="SMART" id="SM00184">
    <property type="entry name" value="RING"/>
    <property type="match status" value="1"/>
</dbReference>
<dbReference type="OMA" id="TQNAFQH"/>
<dbReference type="PROSITE" id="PS00022">
    <property type="entry name" value="EGF_1"/>
    <property type="match status" value="1"/>
</dbReference>
<dbReference type="PANTHER" id="PTHR47035:SF3">
    <property type="entry name" value="OS11G0150450 PROTEIN"/>
    <property type="match status" value="1"/>
</dbReference>
<dbReference type="Proteomes" id="UP000683925">
    <property type="component" value="Unassembled WGS sequence"/>
</dbReference>
<dbReference type="EMBL" id="CAJJDP010000011">
    <property type="protein sequence ID" value="CAD8141165.1"/>
    <property type="molecule type" value="Genomic_DNA"/>
</dbReference>
<keyword evidence="2" id="KW-1133">Transmembrane helix</keyword>
<gene>
    <name evidence="4" type="ORF">POCTA_138.1.T0120274</name>
</gene>
<keyword evidence="2" id="KW-0472">Membrane</keyword>
<dbReference type="InterPro" id="IPR001841">
    <property type="entry name" value="Znf_RING"/>
</dbReference>
<evidence type="ECO:0000313" key="4">
    <source>
        <dbReference type="EMBL" id="CAD8141165.1"/>
    </source>
</evidence>
<dbReference type="GO" id="GO:0008270">
    <property type="term" value="F:zinc ion binding"/>
    <property type="evidence" value="ECO:0007669"/>
    <property type="project" value="UniProtKB-KW"/>
</dbReference>